<dbReference type="AlphaFoldDB" id="A0A0A2MZS2"/>
<dbReference type="Proteomes" id="UP000030111">
    <property type="component" value="Unassembled WGS sequence"/>
</dbReference>
<dbReference type="PANTHER" id="PTHR33452">
    <property type="entry name" value="OXIDOREDUCTASE CATD-RELATED"/>
    <property type="match status" value="1"/>
</dbReference>
<feature type="transmembrane region" description="Helical" evidence="7">
    <location>
        <begin position="72"/>
        <end position="101"/>
    </location>
</feature>
<protein>
    <submittedName>
        <fullName evidence="8">DoxX family protein</fullName>
    </submittedName>
</protein>
<feature type="transmembrane region" description="Helical" evidence="7">
    <location>
        <begin position="113"/>
        <end position="134"/>
    </location>
</feature>
<proteinExistence type="inferred from homology"/>
<keyword evidence="4 7" id="KW-0812">Transmembrane</keyword>
<dbReference type="GO" id="GO:0005886">
    <property type="term" value="C:plasma membrane"/>
    <property type="evidence" value="ECO:0007669"/>
    <property type="project" value="UniProtKB-SubCell"/>
</dbReference>
<evidence type="ECO:0000256" key="4">
    <source>
        <dbReference type="ARBA" id="ARBA00022692"/>
    </source>
</evidence>
<name>A0A0A2MZS2_9FLAO</name>
<dbReference type="Pfam" id="PF07681">
    <property type="entry name" value="DoxX"/>
    <property type="match status" value="1"/>
</dbReference>
<sequence>MKKIIIQILQSDLGTPLYNFAILFFRVAVATELIVVHGLKKLGIGVAVAEVIPNPLGFPEAFNSAFAIAANVFLPVFVVLGLFTRAAALPALAVTATGYFVMHGSDSLIERDIPFMFSVSMLLIALLGGGKYSLDNYITSKIK</sequence>
<evidence type="ECO:0000256" key="2">
    <source>
        <dbReference type="ARBA" id="ARBA00006679"/>
    </source>
</evidence>
<keyword evidence="6 7" id="KW-0472">Membrane</keyword>
<evidence type="ECO:0000256" key="3">
    <source>
        <dbReference type="ARBA" id="ARBA00022475"/>
    </source>
</evidence>
<dbReference type="InterPro" id="IPR032808">
    <property type="entry name" value="DoxX"/>
</dbReference>
<evidence type="ECO:0000313" key="8">
    <source>
        <dbReference type="EMBL" id="KGO93700.1"/>
    </source>
</evidence>
<dbReference type="OrthoDB" id="9813193at2"/>
<evidence type="ECO:0000256" key="5">
    <source>
        <dbReference type="ARBA" id="ARBA00022989"/>
    </source>
</evidence>
<dbReference type="RefSeq" id="WP_026991723.1">
    <property type="nucleotide sequence ID" value="NZ_JRLY01000004.1"/>
</dbReference>
<reference evidence="8 9" key="1">
    <citation type="submission" date="2013-09" db="EMBL/GenBank/DDBJ databases">
        <authorList>
            <person name="Zeng Z."/>
            <person name="Chen C."/>
        </authorList>
    </citation>
    <scope>NUCLEOTIDE SEQUENCE [LARGE SCALE GENOMIC DNA]</scope>
    <source>
        <strain evidence="8 9">WB 4.1-42</strain>
    </source>
</reference>
<evidence type="ECO:0000313" key="9">
    <source>
        <dbReference type="Proteomes" id="UP000030111"/>
    </source>
</evidence>
<feature type="transmembrane region" description="Helical" evidence="7">
    <location>
        <begin position="17"/>
        <end position="36"/>
    </location>
</feature>
<organism evidence="8 9">
    <name type="scientific">Flavobacterium subsaxonicum WB 4.1-42 = DSM 21790</name>
    <dbReference type="NCBI Taxonomy" id="1121898"/>
    <lineage>
        <taxon>Bacteria</taxon>
        <taxon>Pseudomonadati</taxon>
        <taxon>Bacteroidota</taxon>
        <taxon>Flavobacteriia</taxon>
        <taxon>Flavobacteriales</taxon>
        <taxon>Flavobacteriaceae</taxon>
        <taxon>Flavobacterium</taxon>
    </lineage>
</organism>
<keyword evidence="5 7" id="KW-1133">Transmembrane helix</keyword>
<keyword evidence="3" id="KW-1003">Cell membrane</keyword>
<dbReference type="InterPro" id="IPR051907">
    <property type="entry name" value="DoxX-like_oxidoreductase"/>
</dbReference>
<dbReference type="eggNOG" id="COG2259">
    <property type="taxonomic scope" value="Bacteria"/>
</dbReference>
<dbReference type="STRING" id="1121898.GCA_000422725_00252"/>
<evidence type="ECO:0000256" key="1">
    <source>
        <dbReference type="ARBA" id="ARBA00004651"/>
    </source>
</evidence>
<comment type="subcellular location">
    <subcellularLocation>
        <location evidence="1">Cell membrane</location>
        <topology evidence="1">Multi-pass membrane protein</topology>
    </subcellularLocation>
</comment>
<dbReference type="PANTHER" id="PTHR33452:SF1">
    <property type="entry name" value="INNER MEMBRANE PROTEIN YPHA-RELATED"/>
    <property type="match status" value="1"/>
</dbReference>
<gene>
    <name evidence="8" type="ORF">Q766_07000</name>
</gene>
<comment type="similarity">
    <text evidence="2">Belongs to the DoxX family.</text>
</comment>
<keyword evidence="9" id="KW-1185">Reference proteome</keyword>
<accession>A0A0A2MZS2</accession>
<evidence type="ECO:0000256" key="7">
    <source>
        <dbReference type="SAM" id="Phobius"/>
    </source>
</evidence>
<comment type="caution">
    <text evidence="8">The sequence shown here is derived from an EMBL/GenBank/DDBJ whole genome shotgun (WGS) entry which is preliminary data.</text>
</comment>
<evidence type="ECO:0000256" key="6">
    <source>
        <dbReference type="ARBA" id="ARBA00023136"/>
    </source>
</evidence>
<dbReference type="EMBL" id="JRLY01000004">
    <property type="protein sequence ID" value="KGO93700.1"/>
    <property type="molecule type" value="Genomic_DNA"/>
</dbReference>